<name>A0A0P7ZPF0_9CYAN</name>
<dbReference type="InterPro" id="IPR003439">
    <property type="entry name" value="ABC_transporter-like_ATP-bd"/>
</dbReference>
<dbReference type="InterPro" id="IPR027417">
    <property type="entry name" value="P-loop_NTPase"/>
</dbReference>
<evidence type="ECO:0000313" key="6">
    <source>
        <dbReference type="EMBL" id="KPQ36979.1"/>
    </source>
</evidence>
<sequence>MLHLRNLTYHPAASAVPILKDISFDLAPEQLGLIVGPSGSGKSTLLEILAGLAQPNSGQILWREQLLTPESLQQLGGIVFQFPERHFCGHTIFEELRLGHPELSSDRVYEALQAVGLDALSLQASPQRLSGGQQRRLALAVQLIRQPYLLLLDEPTAGLDWSMRQQLVSLLAELKQKWSLLIVSHDAEDLIDIADHCWTIDHGQLSPVEADKLRSGITARALTKALNQSV</sequence>
<dbReference type="GO" id="GO:0042626">
    <property type="term" value="F:ATPase-coupled transmembrane transporter activity"/>
    <property type="evidence" value="ECO:0007669"/>
    <property type="project" value="TreeGrafter"/>
</dbReference>
<dbReference type="PROSITE" id="PS00211">
    <property type="entry name" value="ABC_TRANSPORTER_1"/>
    <property type="match status" value="1"/>
</dbReference>
<gene>
    <name evidence="6" type="primary">ecfA2</name>
    <name evidence="6" type="ORF">HLUCCA11_03420</name>
</gene>
<dbReference type="CDD" id="cd03225">
    <property type="entry name" value="ABC_cobalt_CbiO_domain1"/>
    <property type="match status" value="1"/>
</dbReference>
<evidence type="ECO:0000313" key="7">
    <source>
        <dbReference type="Proteomes" id="UP000050465"/>
    </source>
</evidence>
<comment type="similarity">
    <text evidence="1">Belongs to the ABC transporter superfamily.</text>
</comment>
<dbReference type="PATRIC" id="fig|1666911.3.peg.3534"/>
<dbReference type="STRING" id="1666911.HLUCCA11_03420"/>
<dbReference type="Gene3D" id="3.40.50.300">
    <property type="entry name" value="P-loop containing nucleotide triphosphate hydrolases"/>
    <property type="match status" value="1"/>
</dbReference>
<reference evidence="6 7" key="1">
    <citation type="submission" date="2015-09" db="EMBL/GenBank/DDBJ databases">
        <title>Identification and resolution of microdiversity through metagenomic sequencing of parallel consortia.</title>
        <authorList>
            <person name="Nelson W.C."/>
            <person name="Romine M.F."/>
            <person name="Lindemann S.R."/>
        </authorList>
    </citation>
    <scope>NUCLEOTIDE SEQUENCE [LARGE SCALE GENOMIC DNA]</scope>
    <source>
        <strain evidence="6">Ana</strain>
    </source>
</reference>
<dbReference type="SMART" id="SM00382">
    <property type="entry name" value="AAA"/>
    <property type="match status" value="1"/>
</dbReference>
<dbReference type="SUPFAM" id="SSF52540">
    <property type="entry name" value="P-loop containing nucleoside triphosphate hydrolases"/>
    <property type="match status" value="1"/>
</dbReference>
<evidence type="ECO:0000259" key="5">
    <source>
        <dbReference type="PROSITE" id="PS50893"/>
    </source>
</evidence>
<dbReference type="PANTHER" id="PTHR43553:SF24">
    <property type="entry name" value="ENERGY-COUPLING FACTOR TRANSPORTER ATP-BINDING PROTEIN ECFA1"/>
    <property type="match status" value="1"/>
</dbReference>
<keyword evidence="4 6" id="KW-0067">ATP-binding</keyword>
<keyword evidence="2" id="KW-0813">Transport</keyword>
<evidence type="ECO:0000256" key="4">
    <source>
        <dbReference type="ARBA" id="ARBA00022840"/>
    </source>
</evidence>
<keyword evidence="6" id="KW-0378">Hydrolase</keyword>
<evidence type="ECO:0000256" key="3">
    <source>
        <dbReference type="ARBA" id="ARBA00022741"/>
    </source>
</evidence>
<dbReference type="AlphaFoldDB" id="A0A0P7ZPF0"/>
<proteinExistence type="inferred from homology"/>
<dbReference type="InterPro" id="IPR017871">
    <property type="entry name" value="ABC_transporter-like_CS"/>
</dbReference>
<evidence type="ECO:0000256" key="2">
    <source>
        <dbReference type="ARBA" id="ARBA00022448"/>
    </source>
</evidence>
<dbReference type="InterPro" id="IPR050095">
    <property type="entry name" value="ECF_ABC_transporter_ATP-bd"/>
</dbReference>
<dbReference type="InterPro" id="IPR003593">
    <property type="entry name" value="AAA+_ATPase"/>
</dbReference>
<dbReference type="PANTHER" id="PTHR43553">
    <property type="entry name" value="HEAVY METAL TRANSPORTER"/>
    <property type="match status" value="1"/>
</dbReference>
<organism evidence="6 7">
    <name type="scientific">Phormidesmis priestleyi Ana</name>
    <dbReference type="NCBI Taxonomy" id="1666911"/>
    <lineage>
        <taxon>Bacteria</taxon>
        <taxon>Bacillati</taxon>
        <taxon>Cyanobacteriota</taxon>
        <taxon>Cyanophyceae</taxon>
        <taxon>Leptolyngbyales</taxon>
        <taxon>Leptolyngbyaceae</taxon>
        <taxon>Phormidesmis</taxon>
    </lineage>
</organism>
<dbReference type="EMBL" id="LJZR01000003">
    <property type="protein sequence ID" value="KPQ36979.1"/>
    <property type="molecule type" value="Genomic_DNA"/>
</dbReference>
<dbReference type="GO" id="GO:0043190">
    <property type="term" value="C:ATP-binding cassette (ABC) transporter complex"/>
    <property type="evidence" value="ECO:0007669"/>
    <property type="project" value="TreeGrafter"/>
</dbReference>
<dbReference type="InterPro" id="IPR015856">
    <property type="entry name" value="ABC_transpr_CbiO/EcfA_su"/>
</dbReference>
<dbReference type="PROSITE" id="PS50893">
    <property type="entry name" value="ABC_TRANSPORTER_2"/>
    <property type="match status" value="1"/>
</dbReference>
<dbReference type="Pfam" id="PF00005">
    <property type="entry name" value="ABC_tran"/>
    <property type="match status" value="1"/>
</dbReference>
<protein>
    <submittedName>
        <fullName evidence="6">Energy-coupling factor transport system ATP-binding protein</fullName>
        <ecNumber evidence="6">3.6.3.-</ecNumber>
    </submittedName>
</protein>
<accession>A0A0P7ZPF0</accession>
<comment type="caution">
    <text evidence="6">The sequence shown here is derived from an EMBL/GenBank/DDBJ whole genome shotgun (WGS) entry which is preliminary data.</text>
</comment>
<dbReference type="EC" id="3.6.3.-" evidence="6"/>
<dbReference type="GO" id="GO:0005524">
    <property type="term" value="F:ATP binding"/>
    <property type="evidence" value="ECO:0007669"/>
    <property type="project" value="UniProtKB-KW"/>
</dbReference>
<keyword evidence="3" id="KW-0547">Nucleotide-binding</keyword>
<evidence type="ECO:0000256" key="1">
    <source>
        <dbReference type="ARBA" id="ARBA00005417"/>
    </source>
</evidence>
<feature type="domain" description="ABC transporter" evidence="5">
    <location>
        <begin position="2"/>
        <end position="227"/>
    </location>
</feature>
<dbReference type="Proteomes" id="UP000050465">
    <property type="component" value="Unassembled WGS sequence"/>
</dbReference>
<dbReference type="GO" id="GO:0016887">
    <property type="term" value="F:ATP hydrolysis activity"/>
    <property type="evidence" value="ECO:0007669"/>
    <property type="project" value="InterPro"/>
</dbReference>